<dbReference type="OMA" id="TWEHDFI"/>
<evidence type="ECO:0000256" key="3">
    <source>
        <dbReference type="ARBA" id="ARBA00018363"/>
    </source>
</evidence>
<keyword evidence="4 7" id="KW-0235">DNA replication</keyword>
<name>G8JWL5_ERECY</name>
<evidence type="ECO:0000313" key="9">
    <source>
        <dbReference type="EMBL" id="AET41230.1"/>
    </source>
</evidence>
<dbReference type="FunCoup" id="G8JWL5">
    <property type="interactions" value="56"/>
</dbReference>
<comment type="similarity">
    <text evidence="2 7">Belongs to the SLD2 family.</text>
</comment>
<dbReference type="Gene3D" id="1.10.10.1460">
    <property type="match status" value="1"/>
</dbReference>
<accession>G8JWL5</accession>
<comment type="subcellular location">
    <subcellularLocation>
        <location evidence="1 7">Nucleus</location>
    </subcellularLocation>
</comment>
<keyword evidence="6 7" id="KW-0131">Cell cycle</keyword>
<evidence type="ECO:0000256" key="7">
    <source>
        <dbReference type="RuleBase" id="RU367067"/>
    </source>
</evidence>
<dbReference type="GO" id="GO:0031333">
    <property type="term" value="P:negative regulation of protein-containing complex assembly"/>
    <property type="evidence" value="ECO:0007669"/>
    <property type="project" value="EnsemblFungi"/>
</dbReference>
<evidence type="ECO:0000256" key="6">
    <source>
        <dbReference type="ARBA" id="ARBA00023306"/>
    </source>
</evidence>
<dbReference type="AlphaFoldDB" id="G8JWL5"/>
<keyword evidence="10" id="KW-1185">Reference proteome</keyword>
<dbReference type="eggNOG" id="ENOG502SCF7">
    <property type="taxonomic scope" value="Eukaryota"/>
</dbReference>
<dbReference type="GO" id="GO:0033314">
    <property type="term" value="P:mitotic DNA replication checkpoint signaling"/>
    <property type="evidence" value="ECO:0007669"/>
    <property type="project" value="EnsemblFungi"/>
</dbReference>
<dbReference type="GO" id="GO:0031261">
    <property type="term" value="C:DNA replication preinitiation complex"/>
    <property type="evidence" value="ECO:0007669"/>
    <property type="project" value="EnsemblFungi"/>
</dbReference>
<evidence type="ECO:0000256" key="1">
    <source>
        <dbReference type="ARBA" id="ARBA00004123"/>
    </source>
</evidence>
<protein>
    <recommendedName>
        <fullName evidence="3 7">DNA replication regulator SLD2</fullName>
    </recommendedName>
</protein>
<dbReference type="GO" id="GO:1902977">
    <property type="term" value="P:mitotic DNA replication preinitiation complex assembly"/>
    <property type="evidence" value="ECO:0007669"/>
    <property type="project" value="TreeGrafter"/>
</dbReference>
<keyword evidence="5 7" id="KW-0539">Nucleus</keyword>
<dbReference type="KEGG" id="erc:Ecym_7404"/>
<feature type="region of interest" description="Disordered" evidence="8">
    <location>
        <begin position="309"/>
        <end position="334"/>
    </location>
</feature>
<dbReference type="GO" id="GO:0000727">
    <property type="term" value="P:double-strand break repair via break-induced replication"/>
    <property type="evidence" value="ECO:0007669"/>
    <property type="project" value="EnsemblFungi"/>
</dbReference>
<dbReference type="InterPro" id="IPR021110">
    <property type="entry name" value="DNA_rep_checkpnt_protein"/>
</dbReference>
<dbReference type="InterPro" id="IPR040203">
    <property type="entry name" value="Sld2"/>
</dbReference>
<evidence type="ECO:0000256" key="5">
    <source>
        <dbReference type="ARBA" id="ARBA00023242"/>
    </source>
</evidence>
<dbReference type="Pfam" id="PF11719">
    <property type="entry name" value="Drc1-Sld2"/>
    <property type="match status" value="1"/>
</dbReference>
<feature type="compositionally biased region" description="Basic and acidic residues" evidence="8">
    <location>
        <begin position="319"/>
        <end position="328"/>
    </location>
</feature>
<dbReference type="Proteomes" id="UP000006790">
    <property type="component" value="Chromosome 7"/>
</dbReference>
<sequence length="360" mass="40820">MHQFSSGYTEELKVQLKRWEHQFLKQNGRSPIKEDIRAHPDIKNKYKQYAKLKHYQAKKPKLTRSPSKVSHLTPQKRVDAELGPTPQIYGKVLSLFEMNISPRANVVIAAPSPTKNEAVAETLIGTVQLEEAQSVKRQLTFSMTPTSSPVKSPSLGTTMPRLPSPDSSRDSGYYGPNSPVKFDNDLTLKLSKTPVRLKASQPITCGSPSPLLKKPAKSLSQLAKEHQEILHEMSAANQDGVVRNLGDILEQKAKDDNCSTVDNLNYAKKRRRNVIRPALQTIDEEIQPKRNIHEQLAKLKQKALNEFNGVESDTSSDDGDTKIVEKKPKSNRKRKYNTVTNNFRRLKLPTKNRNTKWRRR</sequence>
<dbReference type="OrthoDB" id="8775810at2759"/>
<dbReference type="GeneID" id="11471445"/>
<dbReference type="InParanoid" id="G8JWL5"/>
<dbReference type="HOGENOM" id="CLU_057728_0_0_1"/>
<evidence type="ECO:0000256" key="8">
    <source>
        <dbReference type="SAM" id="MobiDB-lite"/>
    </source>
</evidence>
<dbReference type="PANTHER" id="PTHR28124:SF1">
    <property type="entry name" value="DNA REPLICATION REGULATOR SLD2"/>
    <property type="match status" value="1"/>
</dbReference>
<dbReference type="PANTHER" id="PTHR28124">
    <property type="entry name" value="DNA REPLICATION REGULATOR SLD2"/>
    <property type="match status" value="1"/>
</dbReference>
<feature type="compositionally biased region" description="Polar residues" evidence="8">
    <location>
        <begin position="138"/>
        <end position="157"/>
    </location>
</feature>
<evidence type="ECO:0000256" key="2">
    <source>
        <dbReference type="ARBA" id="ARBA00007276"/>
    </source>
</evidence>
<dbReference type="RefSeq" id="XP_003648047.1">
    <property type="nucleotide sequence ID" value="XM_003647999.1"/>
</dbReference>
<dbReference type="EMBL" id="CP002503">
    <property type="protein sequence ID" value="AET41230.1"/>
    <property type="molecule type" value="Genomic_DNA"/>
</dbReference>
<organism evidence="9 10">
    <name type="scientific">Eremothecium cymbalariae (strain CBS 270.75 / DBVPG 7215 / KCTC 17166 / NRRL Y-17582)</name>
    <name type="common">Yeast</name>
    <dbReference type="NCBI Taxonomy" id="931890"/>
    <lineage>
        <taxon>Eukaryota</taxon>
        <taxon>Fungi</taxon>
        <taxon>Dikarya</taxon>
        <taxon>Ascomycota</taxon>
        <taxon>Saccharomycotina</taxon>
        <taxon>Saccharomycetes</taxon>
        <taxon>Saccharomycetales</taxon>
        <taxon>Saccharomycetaceae</taxon>
        <taxon>Eremothecium</taxon>
    </lineage>
</organism>
<proteinExistence type="inferred from homology"/>
<dbReference type="GO" id="GO:0003688">
    <property type="term" value="F:DNA replication origin binding"/>
    <property type="evidence" value="ECO:0007669"/>
    <property type="project" value="EnsemblFungi"/>
</dbReference>
<reference evidence="10" key="1">
    <citation type="journal article" date="2012" name="G3 (Bethesda)">
        <title>Pichia sorbitophila, an interspecies yeast hybrid reveals early steps of genome resolution following polyploidization.</title>
        <authorList>
            <person name="Leh Louis V."/>
            <person name="Despons L."/>
            <person name="Friedrich A."/>
            <person name="Martin T."/>
            <person name="Durrens P."/>
            <person name="Casaregola S."/>
            <person name="Neuveglise C."/>
            <person name="Fairhead C."/>
            <person name="Marck C."/>
            <person name="Cruz J.A."/>
            <person name="Straub M.L."/>
            <person name="Kugler V."/>
            <person name="Sacerdot C."/>
            <person name="Uzunov Z."/>
            <person name="Thierry A."/>
            <person name="Weiss S."/>
            <person name="Bleykasten C."/>
            <person name="De Montigny J."/>
            <person name="Jacques N."/>
            <person name="Jung P."/>
            <person name="Lemaire M."/>
            <person name="Mallet S."/>
            <person name="Morel G."/>
            <person name="Richard G.F."/>
            <person name="Sarkar A."/>
            <person name="Savel G."/>
            <person name="Schacherer J."/>
            <person name="Seret M.L."/>
            <person name="Talla E."/>
            <person name="Samson G."/>
            <person name="Jubin C."/>
            <person name="Poulain J."/>
            <person name="Vacherie B."/>
            <person name="Barbe V."/>
            <person name="Pelletier E."/>
            <person name="Sherman D.J."/>
            <person name="Westhof E."/>
            <person name="Weissenbach J."/>
            <person name="Baret P.V."/>
            <person name="Wincker P."/>
            <person name="Gaillardin C."/>
            <person name="Dujon B."/>
            <person name="Souciet J.L."/>
        </authorList>
    </citation>
    <scope>NUCLEOTIDE SEQUENCE [LARGE SCALE GENOMIC DNA]</scope>
    <source>
        <strain evidence="10">CBS 270.75 / DBVPG 7215 / KCTC 17166 / NRRL Y-17582</strain>
    </source>
</reference>
<dbReference type="FunFam" id="1.10.10.1460:FF:000001">
    <property type="entry name" value="DNA replication regulator Sld2"/>
    <property type="match status" value="1"/>
</dbReference>
<dbReference type="GO" id="GO:0003697">
    <property type="term" value="F:single-stranded DNA binding"/>
    <property type="evidence" value="ECO:0007669"/>
    <property type="project" value="EnsemblFungi"/>
</dbReference>
<gene>
    <name evidence="9" type="ordered locus">Ecym_7404</name>
</gene>
<evidence type="ECO:0000313" key="10">
    <source>
        <dbReference type="Proteomes" id="UP000006790"/>
    </source>
</evidence>
<dbReference type="GO" id="GO:0006270">
    <property type="term" value="P:DNA replication initiation"/>
    <property type="evidence" value="ECO:0007669"/>
    <property type="project" value="UniProtKB-UniRule"/>
</dbReference>
<feature type="region of interest" description="Disordered" evidence="8">
    <location>
        <begin position="138"/>
        <end position="178"/>
    </location>
</feature>
<dbReference type="CDD" id="cd22289">
    <property type="entry name" value="RecQL4_SLD2_NTD"/>
    <property type="match status" value="1"/>
</dbReference>
<comment type="function">
    <text evidence="7">Has a role in the initiation of DNA replication. Required at S-phase checkpoint.</text>
</comment>
<evidence type="ECO:0000256" key="4">
    <source>
        <dbReference type="ARBA" id="ARBA00022705"/>
    </source>
</evidence>